<evidence type="ECO:0008006" key="3">
    <source>
        <dbReference type="Google" id="ProtNLM"/>
    </source>
</evidence>
<dbReference type="RefSeq" id="WP_004040467.1">
    <property type="nucleotide sequence ID" value="NZ_CM001555.1"/>
</dbReference>
<organism evidence="1 2">
    <name type="scientific">Methanofollis liminatans DSM 4140</name>
    <dbReference type="NCBI Taxonomy" id="28892"/>
    <lineage>
        <taxon>Archaea</taxon>
        <taxon>Methanobacteriati</taxon>
        <taxon>Methanobacteriota</taxon>
        <taxon>Stenosarchaea group</taxon>
        <taxon>Methanomicrobia</taxon>
        <taxon>Methanomicrobiales</taxon>
        <taxon>Methanomicrobiaceae</taxon>
        <taxon>Methanofollis</taxon>
    </lineage>
</organism>
<dbReference type="AlphaFoldDB" id="J1L4X4"/>
<dbReference type="SUPFAM" id="SSF81301">
    <property type="entry name" value="Nucleotidyltransferase"/>
    <property type="match status" value="1"/>
</dbReference>
<dbReference type="STRING" id="28892.Metli_2236"/>
<name>J1L4X4_9EURY</name>
<keyword evidence="2" id="KW-1185">Reference proteome</keyword>
<gene>
    <name evidence="1" type="ORF">Metli_2236</name>
</gene>
<proteinExistence type="predicted"/>
<dbReference type="EMBL" id="CM001555">
    <property type="protein sequence ID" value="EJG08177.1"/>
    <property type="molecule type" value="Genomic_DNA"/>
</dbReference>
<dbReference type="Proteomes" id="UP000005095">
    <property type="component" value="Chromosome"/>
</dbReference>
<dbReference type="PATRIC" id="fig|28892.9.peg.2415"/>
<evidence type="ECO:0000313" key="1">
    <source>
        <dbReference type="EMBL" id="EJG08177.1"/>
    </source>
</evidence>
<dbReference type="OrthoDB" id="18771at2157"/>
<sequence>MMPIRLRDFIEDDGGLIFAVSAYDNTERAGCVLRYVPDPAGERVDPEGRRYTKLDFEPAYAYIKEHRPEYLDHLHRVPADRIARVYKPEERMDWIASRDVRVRRLLSLFDLPAGKVGCTGSRLIGVENAASDIDLVVYGAAWFSAQAQLARLVQTGTLPAMSEEMWRKVYEKRVPEISFDSFVLHEGRKWNRGEFGDTYFDLLYTRDYDALASAPAGRGREVGRGRIEALVTDASQSFDSPAVYEVEHETVSRVVSFTHTYSGQALAGETIEAVGVLEEHGDTQWLIVGTTREARGEYIVSKTLLEQV</sequence>
<accession>J1L4X4</accession>
<evidence type="ECO:0000313" key="2">
    <source>
        <dbReference type="Proteomes" id="UP000005095"/>
    </source>
</evidence>
<protein>
    <recommendedName>
        <fullName evidence="3">DNA polymerase beta domain protein region</fullName>
    </recommendedName>
</protein>
<dbReference type="HOGENOM" id="CLU_072733_0_0_2"/>
<reference evidence="1 2" key="1">
    <citation type="submission" date="2011-08" db="EMBL/GenBank/DDBJ databases">
        <title>The complete genome of Methanofollis liminatans DSM 4140.</title>
        <authorList>
            <consortium name="US DOE Joint Genome Institute (JGI-PGF)"/>
            <person name="Lucas S."/>
            <person name="Han J."/>
            <person name="Lapidus A."/>
            <person name="Bruce D."/>
            <person name="Goodwin L."/>
            <person name="Pitluck S."/>
            <person name="Peters L."/>
            <person name="Kyrpides N."/>
            <person name="Mavromatis K."/>
            <person name="Ivanova N."/>
            <person name="Mikhailova N."/>
            <person name="Lu M."/>
            <person name="Detter J.C."/>
            <person name="Tapia R."/>
            <person name="Han C."/>
            <person name="Land M."/>
            <person name="Hauser L."/>
            <person name="Markowitz V."/>
            <person name="Cheng J.-F."/>
            <person name="Hugenholtz P."/>
            <person name="Woyke T."/>
            <person name="Wu D."/>
            <person name="Spring S."/>
            <person name="Schuler E."/>
            <person name="Brambilla E."/>
            <person name="Klenk H.-P."/>
            <person name="Eisen J.A."/>
        </authorList>
    </citation>
    <scope>NUCLEOTIDE SEQUENCE [LARGE SCALE GENOMIC DNA]</scope>
    <source>
        <strain evidence="1 2">DSM 4140</strain>
    </source>
</reference>
<dbReference type="InterPro" id="IPR043519">
    <property type="entry name" value="NT_sf"/>
</dbReference>